<dbReference type="InterPro" id="IPR016667">
    <property type="entry name" value="Caps_polysacc_synth_CpsB/CapC"/>
</dbReference>
<name>A0A4Q1RHD3_9FIRM</name>
<dbReference type="PANTHER" id="PTHR39181">
    <property type="entry name" value="TYROSINE-PROTEIN PHOSPHATASE YWQE"/>
    <property type="match status" value="1"/>
</dbReference>
<dbReference type="Pfam" id="PF19567">
    <property type="entry name" value="CpsB_CapC"/>
    <property type="match status" value="1"/>
</dbReference>
<keyword evidence="3" id="KW-0378">Hydrolase</keyword>
<evidence type="ECO:0000313" key="7">
    <source>
        <dbReference type="Proteomes" id="UP000290106"/>
    </source>
</evidence>
<evidence type="ECO:0000313" key="6">
    <source>
        <dbReference type="EMBL" id="RXS75067.1"/>
    </source>
</evidence>
<dbReference type="GO" id="GO:0030145">
    <property type="term" value="F:manganese ion binding"/>
    <property type="evidence" value="ECO:0007669"/>
    <property type="project" value="InterPro"/>
</dbReference>
<dbReference type="PANTHER" id="PTHR39181:SF1">
    <property type="entry name" value="TYROSINE-PROTEIN PHOSPHATASE YWQE"/>
    <property type="match status" value="1"/>
</dbReference>
<dbReference type="AlphaFoldDB" id="A0A4Q1RHD3"/>
<dbReference type="EC" id="3.1.3.48" evidence="2"/>
<organism evidence="6 7">
    <name type="scientific">Blautia faecicola</name>
    <dbReference type="NCBI Taxonomy" id="2509240"/>
    <lineage>
        <taxon>Bacteria</taxon>
        <taxon>Bacillati</taxon>
        <taxon>Bacillota</taxon>
        <taxon>Clostridia</taxon>
        <taxon>Lachnospirales</taxon>
        <taxon>Lachnospiraceae</taxon>
        <taxon>Blautia</taxon>
    </lineage>
</organism>
<dbReference type="PIRSF" id="PIRSF016557">
    <property type="entry name" value="Caps_synth_CpsB"/>
    <property type="match status" value="1"/>
</dbReference>
<evidence type="ECO:0000256" key="2">
    <source>
        <dbReference type="ARBA" id="ARBA00013064"/>
    </source>
</evidence>
<dbReference type="Proteomes" id="UP000290106">
    <property type="component" value="Unassembled WGS sequence"/>
</dbReference>
<evidence type="ECO:0000256" key="1">
    <source>
        <dbReference type="ARBA" id="ARBA00005750"/>
    </source>
</evidence>
<dbReference type="Gene3D" id="3.20.20.140">
    <property type="entry name" value="Metal-dependent hydrolases"/>
    <property type="match status" value="1"/>
</dbReference>
<dbReference type="RefSeq" id="WP_129257573.1">
    <property type="nucleotide sequence ID" value="NZ_SDKC01000001.1"/>
</dbReference>
<evidence type="ECO:0000256" key="3">
    <source>
        <dbReference type="ARBA" id="ARBA00022801"/>
    </source>
</evidence>
<reference evidence="6 7" key="1">
    <citation type="submission" date="2019-01" db="EMBL/GenBank/DDBJ databases">
        <title>Blautia sp. nov. KGMB01111 isolated human feces.</title>
        <authorList>
            <person name="Park J.-E."/>
            <person name="Kim J.-S."/>
            <person name="Park S.-H."/>
        </authorList>
    </citation>
    <scope>NUCLEOTIDE SEQUENCE [LARGE SCALE GENOMIC DNA]</scope>
    <source>
        <strain evidence="6 7">KGMB01111</strain>
    </source>
</reference>
<accession>A0A4Q1RHD3</accession>
<gene>
    <name evidence="6" type="ORF">ETP43_07455</name>
</gene>
<comment type="catalytic activity">
    <reaction evidence="5">
        <text>O-phospho-L-tyrosyl-[protein] + H2O = L-tyrosyl-[protein] + phosphate</text>
        <dbReference type="Rhea" id="RHEA:10684"/>
        <dbReference type="Rhea" id="RHEA-COMP:10136"/>
        <dbReference type="Rhea" id="RHEA-COMP:20101"/>
        <dbReference type="ChEBI" id="CHEBI:15377"/>
        <dbReference type="ChEBI" id="CHEBI:43474"/>
        <dbReference type="ChEBI" id="CHEBI:46858"/>
        <dbReference type="ChEBI" id="CHEBI:61978"/>
        <dbReference type="EC" id="3.1.3.48"/>
    </reaction>
</comment>
<comment type="caution">
    <text evidence="6">The sequence shown here is derived from an EMBL/GenBank/DDBJ whole genome shotgun (WGS) entry which is preliminary data.</text>
</comment>
<sequence>MKKRKDYWQRMKEIYDIHTHIIPGVDDGADTLKTAKKMIRREYADGVRTIVLTPHFRKGMFESPMTKVQAGYQKVQELAAELAPDLQVLLGCEFHVNTEMVQMLKHGERPTLNGTSCVLTEFSQLHTFQFIENSCHELLTNGYTPVIAHAERYPTLQKNMDYLERLHDMGAYIQMNADSISGADGLRMKWFCKKVMKRDLLHFVGSDAHNMKNRMPQMGRCAEYMEKHMGRDYTKQILIRNPKKMLRKTVR</sequence>
<evidence type="ECO:0000256" key="4">
    <source>
        <dbReference type="ARBA" id="ARBA00022912"/>
    </source>
</evidence>
<keyword evidence="4" id="KW-0904">Protein phosphatase</keyword>
<dbReference type="GO" id="GO:0004725">
    <property type="term" value="F:protein tyrosine phosphatase activity"/>
    <property type="evidence" value="ECO:0007669"/>
    <property type="project" value="UniProtKB-EC"/>
</dbReference>
<comment type="similarity">
    <text evidence="1">Belongs to the metallo-dependent hydrolases superfamily. CpsB/CapC family.</text>
</comment>
<proteinExistence type="inferred from homology"/>
<protein>
    <recommendedName>
        <fullName evidence="2">protein-tyrosine-phosphatase</fullName>
        <ecNumber evidence="2">3.1.3.48</ecNumber>
    </recommendedName>
</protein>
<evidence type="ECO:0000256" key="5">
    <source>
        <dbReference type="ARBA" id="ARBA00051722"/>
    </source>
</evidence>
<dbReference type="SUPFAM" id="SSF89550">
    <property type="entry name" value="PHP domain-like"/>
    <property type="match status" value="1"/>
</dbReference>
<dbReference type="OrthoDB" id="9788539at2"/>
<dbReference type="InterPro" id="IPR016195">
    <property type="entry name" value="Pol/histidinol_Pase-like"/>
</dbReference>
<keyword evidence="7" id="KW-1185">Reference proteome</keyword>
<dbReference type="EMBL" id="SDKC01000001">
    <property type="protein sequence ID" value="RXS75067.1"/>
    <property type="molecule type" value="Genomic_DNA"/>
</dbReference>